<dbReference type="RefSeq" id="WP_211784642.1">
    <property type="nucleotide sequence ID" value="NZ_CP047289.1"/>
</dbReference>
<dbReference type="InterPro" id="IPR001678">
    <property type="entry name" value="MeTrfase_RsmB-F_NOP2_dom"/>
</dbReference>
<dbReference type="Pfam" id="PF01189">
    <property type="entry name" value="Methyltr_RsmB-F"/>
    <property type="match status" value="1"/>
</dbReference>
<evidence type="ECO:0000313" key="7">
    <source>
        <dbReference type="EMBL" id="QUS35393.1"/>
    </source>
</evidence>
<dbReference type="Proteomes" id="UP000679284">
    <property type="component" value="Chromosome"/>
</dbReference>
<dbReference type="SUPFAM" id="SSF53335">
    <property type="entry name" value="S-adenosyl-L-methionine-dependent methyltransferases"/>
    <property type="match status" value="1"/>
</dbReference>
<dbReference type="EMBL" id="CP047289">
    <property type="protein sequence ID" value="QUS35393.1"/>
    <property type="molecule type" value="Genomic_DNA"/>
</dbReference>
<dbReference type="PANTHER" id="PTHR22807:SF53">
    <property type="entry name" value="RIBOSOMAL RNA SMALL SUBUNIT METHYLTRANSFERASE B-RELATED"/>
    <property type="match status" value="1"/>
</dbReference>
<keyword evidence="8" id="KW-1185">Reference proteome</keyword>
<dbReference type="CDD" id="cd02440">
    <property type="entry name" value="AdoMet_MTases"/>
    <property type="match status" value="1"/>
</dbReference>
<gene>
    <name evidence="7" type="ORF">GR316_03365</name>
</gene>
<feature type="domain" description="SAM-dependent MTase RsmB/NOP-type" evidence="6">
    <location>
        <begin position="128"/>
        <end position="380"/>
    </location>
</feature>
<evidence type="ECO:0000259" key="6">
    <source>
        <dbReference type="PROSITE" id="PS51686"/>
    </source>
</evidence>
<dbReference type="InterPro" id="IPR023267">
    <property type="entry name" value="RCMT"/>
</dbReference>
<evidence type="ECO:0000313" key="8">
    <source>
        <dbReference type="Proteomes" id="UP000679284"/>
    </source>
</evidence>
<dbReference type="GO" id="GO:0008173">
    <property type="term" value="F:RNA methyltransferase activity"/>
    <property type="evidence" value="ECO:0007669"/>
    <property type="project" value="InterPro"/>
</dbReference>
<dbReference type="InterPro" id="IPR029063">
    <property type="entry name" value="SAM-dependent_MTases_sf"/>
</dbReference>
<dbReference type="AlphaFoldDB" id="A0A8J8MSB8"/>
<name>A0A8J8MSB8_9RHOB</name>
<keyword evidence="2 5" id="KW-0808">Transferase</keyword>
<feature type="binding site" evidence="5">
    <location>
        <position position="280"/>
    </location>
    <ligand>
        <name>S-adenosyl-L-methionine</name>
        <dbReference type="ChEBI" id="CHEBI:59789"/>
    </ligand>
</feature>
<comment type="caution">
    <text evidence="5">Lacks conserved residue(s) required for the propagation of feature annotation.</text>
</comment>
<feature type="active site" description="Nucleophile" evidence="5">
    <location>
        <position position="333"/>
    </location>
</feature>
<dbReference type="KEGG" id="fap:GR316_03365"/>
<keyword evidence="4 5" id="KW-0694">RNA-binding</keyword>
<dbReference type="GO" id="GO:0003723">
    <property type="term" value="F:RNA binding"/>
    <property type="evidence" value="ECO:0007669"/>
    <property type="project" value="UniProtKB-UniRule"/>
</dbReference>
<evidence type="ECO:0000256" key="5">
    <source>
        <dbReference type="PROSITE-ProRule" id="PRU01023"/>
    </source>
</evidence>
<dbReference type="Gene3D" id="3.40.50.150">
    <property type="entry name" value="Vaccinia Virus protein VP39"/>
    <property type="match status" value="1"/>
</dbReference>
<organism evidence="7 8">
    <name type="scientific">Falsirhodobacter algicola</name>
    <dbReference type="NCBI Taxonomy" id="2692330"/>
    <lineage>
        <taxon>Bacteria</taxon>
        <taxon>Pseudomonadati</taxon>
        <taxon>Pseudomonadota</taxon>
        <taxon>Alphaproteobacteria</taxon>
        <taxon>Rhodobacterales</taxon>
        <taxon>Paracoccaceae</taxon>
        <taxon>Falsirhodobacter</taxon>
    </lineage>
</organism>
<sequence>MTPAARLSAAIDILDRWLAGTPAEKALTNWGRASRFAGSGDRAAVRDIVFGAIRCRRSFAALGGAETGRGLVLGGLRASGQDVDALFTGIGHAPAPVTEGTRPPEGLEALDCPEWLGPRLQSALGSDFAPVMEALRHRAPVFLRSLGDRDAAIARLAEEGITAQAHPLASTALEVTDGARRIQNSAAYTSGAVELQDAASQALVEALPLADGQQVLDFCAGGGGKSLAMAARCDLRLFAHDRSAERMRDLPIRAARAGARITTLTTAEALGRDYDLVLADVPCSGSGSWRRAPEGKWLLTPERLEGLVQTQAAILEQIAPLVRPGGVLAYATCSLLREENGDQIARLAGPSWRTEATRTFSPLEGGDGFFVAVLRKLTVA</sequence>
<keyword evidence="3 5" id="KW-0949">S-adenosyl-L-methionine</keyword>
<dbReference type="InterPro" id="IPR049560">
    <property type="entry name" value="MeTrfase_RsmB-F_NOP2_cat"/>
</dbReference>
<evidence type="ECO:0000256" key="4">
    <source>
        <dbReference type="ARBA" id="ARBA00022884"/>
    </source>
</evidence>
<feature type="binding site" evidence="5">
    <location>
        <position position="241"/>
    </location>
    <ligand>
        <name>S-adenosyl-L-methionine</name>
        <dbReference type="ChEBI" id="CHEBI:59789"/>
    </ligand>
</feature>
<evidence type="ECO:0000256" key="2">
    <source>
        <dbReference type="ARBA" id="ARBA00022679"/>
    </source>
</evidence>
<evidence type="ECO:0000256" key="1">
    <source>
        <dbReference type="ARBA" id="ARBA00022603"/>
    </source>
</evidence>
<comment type="similarity">
    <text evidence="5">Belongs to the class I-like SAM-binding methyltransferase superfamily. RsmB/NOP family.</text>
</comment>
<reference evidence="7" key="1">
    <citation type="submission" date="2020-01" db="EMBL/GenBank/DDBJ databases">
        <authorList>
            <person name="Yang Y."/>
            <person name="Kwon Y.M."/>
        </authorList>
    </citation>
    <scope>NUCLEOTIDE SEQUENCE</scope>
    <source>
        <strain evidence="7">PG104</strain>
    </source>
</reference>
<evidence type="ECO:0000256" key="3">
    <source>
        <dbReference type="ARBA" id="ARBA00022691"/>
    </source>
</evidence>
<protein>
    <submittedName>
        <fullName evidence="7">RsmB/NOP family class I SAM-dependent RNA methyltransferase</fullName>
    </submittedName>
</protein>
<dbReference type="Pfam" id="PF22458">
    <property type="entry name" value="RsmF-B_ferredox"/>
    <property type="match status" value="1"/>
</dbReference>
<dbReference type="GO" id="GO:0001510">
    <property type="term" value="P:RNA methylation"/>
    <property type="evidence" value="ECO:0007669"/>
    <property type="project" value="InterPro"/>
</dbReference>
<dbReference type="PRINTS" id="PR02008">
    <property type="entry name" value="RCMTFAMILY"/>
</dbReference>
<dbReference type="PROSITE" id="PS51686">
    <property type="entry name" value="SAM_MT_RSMB_NOP"/>
    <property type="match status" value="1"/>
</dbReference>
<accession>A0A8J8MSB8</accession>
<proteinExistence type="inferred from homology"/>
<dbReference type="InterPro" id="IPR054728">
    <property type="entry name" value="RsmB-like_ferredoxin"/>
</dbReference>
<dbReference type="PANTHER" id="PTHR22807">
    <property type="entry name" value="NOP2 YEAST -RELATED NOL1/NOP2/FMU SUN DOMAIN-CONTAINING"/>
    <property type="match status" value="1"/>
</dbReference>
<keyword evidence="1 5" id="KW-0489">Methyltransferase</keyword>